<keyword evidence="2" id="KW-1185">Reference proteome</keyword>
<name>A0ABQ2W064_9ACTN</name>
<comment type="caution">
    <text evidence="1">The sequence shown here is derived from an EMBL/GenBank/DDBJ whole genome shotgun (WGS) entry which is preliminary data.</text>
</comment>
<dbReference type="Proteomes" id="UP000660675">
    <property type="component" value="Unassembled WGS sequence"/>
</dbReference>
<sequence>MTYSASDAAVGSPSEQPLSAFVEQLADAHFAPVNMRSWPAVRGAIRTDVGQAVMKGGDPGAVLASLDESAIKADMEAATA</sequence>
<organism evidence="1 2">
    <name type="scientific">Streptomyces gelaticus</name>
    <dbReference type="NCBI Taxonomy" id="285446"/>
    <lineage>
        <taxon>Bacteria</taxon>
        <taxon>Bacillati</taxon>
        <taxon>Actinomycetota</taxon>
        <taxon>Actinomycetes</taxon>
        <taxon>Kitasatosporales</taxon>
        <taxon>Streptomycetaceae</taxon>
        <taxon>Streptomyces</taxon>
    </lineage>
</organism>
<evidence type="ECO:0000313" key="2">
    <source>
        <dbReference type="Proteomes" id="UP000660675"/>
    </source>
</evidence>
<proteinExistence type="predicted"/>
<evidence type="ECO:0000313" key="1">
    <source>
        <dbReference type="EMBL" id="GGV83208.1"/>
    </source>
</evidence>
<protein>
    <submittedName>
        <fullName evidence="1">Uncharacterized protein</fullName>
    </submittedName>
</protein>
<dbReference type="EMBL" id="BMTF01000007">
    <property type="protein sequence ID" value="GGV83208.1"/>
    <property type="molecule type" value="Genomic_DNA"/>
</dbReference>
<dbReference type="RefSeq" id="WP_229866869.1">
    <property type="nucleotide sequence ID" value="NZ_BMTF01000007.1"/>
</dbReference>
<reference evidence="2" key="1">
    <citation type="journal article" date="2019" name="Int. J. Syst. Evol. Microbiol.">
        <title>The Global Catalogue of Microorganisms (GCM) 10K type strain sequencing project: providing services to taxonomists for standard genome sequencing and annotation.</title>
        <authorList>
            <consortium name="The Broad Institute Genomics Platform"/>
            <consortium name="The Broad Institute Genome Sequencing Center for Infectious Disease"/>
            <person name="Wu L."/>
            <person name="Ma J."/>
        </authorList>
    </citation>
    <scope>NUCLEOTIDE SEQUENCE [LARGE SCALE GENOMIC DNA]</scope>
    <source>
        <strain evidence="2">JCM 4376</strain>
    </source>
</reference>
<gene>
    <name evidence="1" type="ORF">GCM10015535_25820</name>
</gene>
<accession>A0ABQ2W064</accession>